<protein>
    <recommendedName>
        <fullName evidence="3">Transglutaminase</fullName>
    </recommendedName>
</protein>
<reference evidence="1 2" key="1">
    <citation type="submission" date="2019-07" db="EMBL/GenBank/DDBJ databases">
        <title>Whole genome shotgun sequence of Halomonas halophila NBRC 102604.</title>
        <authorList>
            <person name="Hosoyama A."/>
            <person name="Uohara A."/>
            <person name="Ohji S."/>
            <person name="Ichikawa N."/>
        </authorList>
    </citation>
    <scope>NUCLEOTIDE SEQUENCE [LARGE SCALE GENOMIC DNA]</scope>
    <source>
        <strain evidence="1 2">NBRC 102604</strain>
    </source>
</reference>
<dbReference type="InterPro" id="IPR010319">
    <property type="entry name" value="Transglutaminase-like_Cys_pept"/>
</dbReference>
<dbReference type="PANTHER" id="PTHR39327">
    <property type="match status" value="1"/>
</dbReference>
<comment type="caution">
    <text evidence="1">The sequence shown here is derived from an EMBL/GenBank/DDBJ whole genome shotgun (WGS) entry which is preliminary data.</text>
</comment>
<proteinExistence type="predicted"/>
<keyword evidence="2" id="KW-1185">Reference proteome</keyword>
<dbReference type="RefSeq" id="WP_186810090.1">
    <property type="nucleotide sequence ID" value="NZ_BJUS01000036.1"/>
</dbReference>
<sequence>MSDALRPGPISPGRRRCLALLGGLLTAGVLGLHTADAQARLDRARLRVSMRQAYGENGVSVLEEWLAMLDELRGADIDAQLRGVNDFVNRRVRWLEDERVWGQEDYWATPLETLGRGAGDCEDFTIAKYVSLRELDVPESQLRLIYVKASIGRSRITQAHMVLGYYASPGAEPMVLDNLVTSITPASRRTDLDPLFSFNGSGLWAGGSSQSRADPVARLSRWRSAIDRMRQQGFIQGG</sequence>
<organism evidence="1 2">
    <name type="scientific">Halomonas halophila</name>
    <dbReference type="NCBI Taxonomy" id="29573"/>
    <lineage>
        <taxon>Bacteria</taxon>
        <taxon>Pseudomonadati</taxon>
        <taxon>Pseudomonadota</taxon>
        <taxon>Gammaproteobacteria</taxon>
        <taxon>Oceanospirillales</taxon>
        <taxon>Halomonadaceae</taxon>
        <taxon>Halomonas</taxon>
    </lineage>
</organism>
<dbReference type="Pfam" id="PF06035">
    <property type="entry name" value="Peptidase_C93"/>
    <property type="match status" value="1"/>
</dbReference>
<dbReference type="EMBL" id="BJUS01000036">
    <property type="protein sequence ID" value="GEK74119.1"/>
    <property type="molecule type" value="Genomic_DNA"/>
</dbReference>
<evidence type="ECO:0008006" key="3">
    <source>
        <dbReference type="Google" id="ProtNLM"/>
    </source>
</evidence>
<dbReference type="PANTHER" id="PTHR39327:SF1">
    <property type="entry name" value="BLR5470 PROTEIN"/>
    <property type="match status" value="1"/>
</dbReference>
<gene>
    <name evidence="1" type="ORF">HHA04nite_26630</name>
</gene>
<name>A0ABQ0UAT1_9GAMM</name>
<accession>A0ABQ0UAT1</accession>
<evidence type="ECO:0000313" key="2">
    <source>
        <dbReference type="Proteomes" id="UP000321121"/>
    </source>
</evidence>
<dbReference type="Gene3D" id="3.10.620.30">
    <property type="match status" value="1"/>
</dbReference>
<dbReference type="Proteomes" id="UP000321121">
    <property type="component" value="Unassembled WGS sequence"/>
</dbReference>
<evidence type="ECO:0000313" key="1">
    <source>
        <dbReference type="EMBL" id="GEK74119.1"/>
    </source>
</evidence>